<evidence type="ECO:0000256" key="1">
    <source>
        <dbReference type="SAM" id="SignalP"/>
    </source>
</evidence>
<evidence type="ECO:0000313" key="3">
    <source>
        <dbReference type="Proteomes" id="UP001195903"/>
    </source>
</evidence>
<dbReference type="InterPro" id="IPR010824">
    <property type="entry name" value="DUF1425"/>
</dbReference>
<dbReference type="RefSeq" id="WP_214505162.1">
    <property type="nucleotide sequence ID" value="NZ_JAHEPS010000001.1"/>
</dbReference>
<comment type="caution">
    <text evidence="2">The sequence shown here is derived from an EMBL/GenBank/DDBJ whole genome shotgun (WGS) entry which is preliminary data.</text>
</comment>
<gene>
    <name evidence="2" type="ORF">KJI95_00170</name>
</gene>
<accession>A0ABS5UZ83</accession>
<name>A0ABS5UZ83_9GAMM</name>
<organism evidence="2 3">
    <name type="scientific">Shewanella jiangmenensis</name>
    <dbReference type="NCBI Taxonomy" id="2837387"/>
    <lineage>
        <taxon>Bacteria</taxon>
        <taxon>Pseudomonadati</taxon>
        <taxon>Pseudomonadota</taxon>
        <taxon>Gammaproteobacteria</taxon>
        <taxon>Alteromonadales</taxon>
        <taxon>Shewanellaceae</taxon>
        <taxon>Shewanella</taxon>
    </lineage>
</organism>
<dbReference type="Proteomes" id="UP001195903">
    <property type="component" value="Unassembled WGS sequence"/>
</dbReference>
<dbReference type="EMBL" id="JAHEPS010000001">
    <property type="protein sequence ID" value="MBT1442943.1"/>
    <property type="molecule type" value="Genomic_DNA"/>
</dbReference>
<feature type="chain" id="PRO_5045836243" evidence="1">
    <location>
        <begin position="21"/>
        <end position="136"/>
    </location>
</feature>
<protein>
    <submittedName>
        <fullName evidence="2">YcfL family protein</fullName>
    </submittedName>
</protein>
<keyword evidence="1" id="KW-0732">Signal</keyword>
<sequence length="136" mass="14506">MSTRIKGLLLVAMAATLALGTVGCANHTAGISASSSGETRVDNSNFGRDVSVSDLKLAVSGDMLKAHALIQSKSATDLRLQYRFSWYDANGLAIDSEGQSWQSLKLHGKQQQQVSSVAPNPNASSFEVYVRKAFSN</sequence>
<evidence type="ECO:0000313" key="2">
    <source>
        <dbReference type="EMBL" id="MBT1442943.1"/>
    </source>
</evidence>
<dbReference type="PROSITE" id="PS51257">
    <property type="entry name" value="PROKAR_LIPOPROTEIN"/>
    <property type="match status" value="1"/>
</dbReference>
<feature type="signal peptide" evidence="1">
    <location>
        <begin position="1"/>
        <end position="20"/>
    </location>
</feature>
<proteinExistence type="predicted"/>
<reference evidence="2 3" key="1">
    <citation type="submission" date="2021-05" db="EMBL/GenBank/DDBJ databases">
        <title>Shewanella sp. JM162201.</title>
        <authorList>
            <person name="Xu S."/>
            <person name="Li A."/>
        </authorList>
    </citation>
    <scope>NUCLEOTIDE SEQUENCE [LARGE SCALE GENOMIC DNA]</scope>
    <source>
        <strain evidence="2 3">JM162201</strain>
    </source>
</reference>
<dbReference type="CDD" id="cd09030">
    <property type="entry name" value="DUF1425"/>
    <property type="match status" value="1"/>
</dbReference>
<dbReference type="Gene3D" id="2.60.40.3230">
    <property type="match status" value="1"/>
</dbReference>
<dbReference type="InterPro" id="IPR038483">
    <property type="entry name" value="YcfL-like_sf"/>
</dbReference>
<keyword evidence="3" id="KW-1185">Reference proteome</keyword>
<dbReference type="Pfam" id="PF07233">
    <property type="entry name" value="DUF1425"/>
    <property type="match status" value="1"/>
</dbReference>